<reference evidence="1" key="1">
    <citation type="submission" date="2018-05" db="EMBL/GenBank/DDBJ databases">
        <authorList>
            <person name="Lanie J.A."/>
            <person name="Ng W.-L."/>
            <person name="Kazmierczak K.M."/>
            <person name="Andrzejewski T.M."/>
            <person name="Davidsen T.M."/>
            <person name="Wayne K.J."/>
            <person name="Tettelin H."/>
            <person name="Glass J.I."/>
            <person name="Rusch D."/>
            <person name="Podicherti R."/>
            <person name="Tsui H.-C.T."/>
            <person name="Winkler M.E."/>
        </authorList>
    </citation>
    <scope>NUCLEOTIDE SEQUENCE</scope>
</reference>
<sequence>YDPRSDRSLWTPDSLSADSLSANKIQLNWIRKGRDFDGFIIDKKIGESEWVDSLVFLWDSIFTWTDTLDLKALVKNPVAYTYRLYAFADSNISNSVTVNFKLETPSKPAGSKILSIEYENKPPKTMTVEWEKSSEGDFKKYHIYHANIDDFDNRKLYKSISDVNELSLETTIFTVLKENWFWVGVEDTTGQMDERIKDSKKGIPVDSTPLPVVLDSITHEKDKFHLKWFLTSILDFSEYIIEEVSLPDSLVLSSDTI</sequence>
<proteinExistence type="predicted"/>
<dbReference type="EMBL" id="UINC01183929">
    <property type="protein sequence ID" value="SVD94906.1"/>
    <property type="molecule type" value="Genomic_DNA"/>
</dbReference>
<feature type="non-terminal residue" evidence="1">
    <location>
        <position position="257"/>
    </location>
</feature>
<gene>
    <name evidence="1" type="ORF">METZ01_LOCUS447760</name>
</gene>
<feature type="non-terminal residue" evidence="1">
    <location>
        <position position="1"/>
    </location>
</feature>
<protein>
    <recommendedName>
        <fullName evidence="2">Fibronectin type-III domain-containing protein</fullName>
    </recommendedName>
</protein>
<organism evidence="1">
    <name type="scientific">marine metagenome</name>
    <dbReference type="NCBI Taxonomy" id="408172"/>
    <lineage>
        <taxon>unclassified sequences</taxon>
        <taxon>metagenomes</taxon>
        <taxon>ecological metagenomes</taxon>
    </lineage>
</organism>
<name>A0A382ZH80_9ZZZZ</name>
<evidence type="ECO:0000313" key="1">
    <source>
        <dbReference type="EMBL" id="SVD94906.1"/>
    </source>
</evidence>
<dbReference type="AlphaFoldDB" id="A0A382ZH80"/>
<evidence type="ECO:0008006" key="2">
    <source>
        <dbReference type="Google" id="ProtNLM"/>
    </source>
</evidence>
<accession>A0A382ZH80</accession>